<dbReference type="PANTHER" id="PTHR30465">
    <property type="entry name" value="INNER MEMBRANE ABC TRANSPORTER"/>
    <property type="match status" value="1"/>
</dbReference>
<dbReference type="GO" id="GO:0005886">
    <property type="term" value="C:plasma membrane"/>
    <property type="evidence" value="ECO:0007669"/>
    <property type="project" value="UniProtKB-SubCell"/>
</dbReference>
<dbReference type="Proteomes" id="UP000215931">
    <property type="component" value="Unassembled WGS sequence"/>
</dbReference>
<dbReference type="RefSeq" id="WP_095521182.1">
    <property type="nucleotide sequence ID" value="NZ_NPKH01000035.1"/>
</dbReference>
<keyword evidence="10" id="KW-1185">Reference proteome</keyword>
<organism evidence="9 10">
    <name type="scientific">Mesorhizobium wenxiniae</name>
    <dbReference type="NCBI Taxonomy" id="2014805"/>
    <lineage>
        <taxon>Bacteria</taxon>
        <taxon>Pseudomonadati</taxon>
        <taxon>Pseudomonadota</taxon>
        <taxon>Alphaproteobacteria</taxon>
        <taxon>Hyphomicrobiales</taxon>
        <taxon>Phyllobacteriaceae</taxon>
        <taxon>Mesorhizobium</taxon>
    </lineage>
</organism>
<keyword evidence="2 7" id="KW-0813">Transport</keyword>
<keyword evidence="6 7" id="KW-0472">Membrane</keyword>
<dbReference type="EMBL" id="NPKH01000035">
    <property type="protein sequence ID" value="PAP92258.1"/>
    <property type="molecule type" value="Genomic_DNA"/>
</dbReference>
<protein>
    <submittedName>
        <fullName evidence="9">ABC transporter substrate-binding protein</fullName>
    </submittedName>
</protein>
<feature type="transmembrane region" description="Helical" evidence="7">
    <location>
        <begin position="151"/>
        <end position="176"/>
    </location>
</feature>
<dbReference type="SUPFAM" id="SSF161098">
    <property type="entry name" value="MetI-like"/>
    <property type="match status" value="1"/>
</dbReference>
<comment type="similarity">
    <text evidence="7">Belongs to the binding-protein-dependent transport system permease family.</text>
</comment>
<evidence type="ECO:0000256" key="7">
    <source>
        <dbReference type="RuleBase" id="RU363032"/>
    </source>
</evidence>
<dbReference type="OrthoDB" id="9807402at2"/>
<evidence type="ECO:0000259" key="8">
    <source>
        <dbReference type="PROSITE" id="PS50928"/>
    </source>
</evidence>
<evidence type="ECO:0000256" key="6">
    <source>
        <dbReference type="ARBA" id="ARBA00023136"/>
    </source>
</evidence>
<feature type="transmembrane region" description="Helical" evidence="7">
    <location>
        <begin position="306"/>
        <end position="328"/>
    </location>
</feature>
<gene>
    <name evidence="9" type="ORF">CIT31_27375</name>
</gene>
<feature type="domain" description="ABC transmembrane type-1" evidence="8">
    <location>
        <begin position="112"/>
        <end position="321"/>
    </location>
</feature>
<keyword evidence="5 7" id="KW-1133">Transmembrane helix</keyword>
<proteinExistence type="inferred from homology"/>
<evidence type="ECO:0000313" key="9">
    <source>
        <dbReference type="EMBL" id="PAP92258.1"/>
    </source>
</evidence>
<feature type="transmembrane region" description="Helical" evidence="7">
    <location>
        <begin position="116"/>
        <end position="139"/>
    </location>
</feature>
<reference evidence="9 10" key="1">
    <citation type="submission" date="2017-08" db="EMBL/GenBank/DDBJ databases">
        <title>Mesorhizobium wenxinae sp. nov., a novel rhizobial species isolated from root nodules of chickpea (Cicer arietinum L.).</title>
        <authorList>
            <person name="Zhang J."/>
        </authorList>
    </citation>
    <scope>NUCLEOTIDE SEQUENCE [LARGE SCALE GENOMIC DNA]</scope>
    <source>
        <strain evidence="10">WYCCWR 10019</strain>
    </source>
</reference>
<evidence type="ECO:0000313" key="10">
    <source>
        <dbReference type="Proteomes" id="UP000215931"/>
    </source>
</evidence>
<keyword evidence="3" id="KW-1003">Cell membrane</keyword>
<dbReference type="Pfam" id="PF00528">
    <property type="entry name" value="BPD_transp_1"/>
    <property type="match status" value="1"/>
</dbReference>
<accession>A0A271K913</accession>
<dbReference type="PANTHER" id="PTHR30465:SF97">
    <property type="entry name" value="OPPB IN A BINDING PROTEIN-DEPENDENT TRANSPORT SYSTEM"/>
    <property type="match status" value="1"/>
</dbReference>
<evidence type="ECO:0000256" key="5">
    <source>
        <dbReference type="ARBA" id="ARBA00022989"/>
    </source>
</evidence>
<evidence type="ECO:0000256" key="4">
    <source>
        <dbReference type="ARBA" id="ARBA00022692"/>
    </source>
</evidence>
<dbReference type="PROSITE" id="PS50928">
    <property type="entry name" value="ABC_TM1"/>
    <property type="match status" value="1"/>
</dbReference>
<feature type="transmembrane region" description="Helical" evidence="7">
    <location>
        <begin position="199"/>
        <end position="221"/>
    </location>
</feature>
<feature type="transmembrane region" description="Helical" evidence="7">
    <location>
        <begin position="9"/>
        <end position="30"/>
    </location>
</feature>
<dbReference type="InterPro" id="IPR045621">
    <property type="entry name" value="BPD_transp_1_N"/>
</dbReference>
<dbReference type="Gene3D" id="1.10.3720.10">
    <property type="entry name" value="MetI-like"/>
    <property type="match status" value="1"/>
</dbReference>
<dbReference type="CDD" id="cd06261">
    <property type="entry name" value="TM_PBP2"/>
    <property type="match status" value="1"/>
</dbReference>
<dbReference type="AlphaFoldDB" id="A0A271K913"/>
<feature type="transmembrane region" description="Helical" evidence="7">
    <location>
        <begin position="257"/>
        <end position="277"/>
    </location>
</feature>
<comment type="caution">
    <text evidence="9">The sequence shown here is derived from an EMBL/GenBank/DDBJ whole genome shotgun (WGS) entry which is preliminary data.</text>
</comment>
<evidence type="ECO:0000256" key="1">
    <source>
        <dbReference type="ARBA" id="ARBA00004651"/>
    </source>
</evidence>
<keyword evidence="4 7" id="KW-0812">Transmembrane</keyword>
<sequence length="335" mass="37359">MLNYAIRRLLMAVPTLFLISLMIFSLLKLAPGDPLSQLPLTIPPEVREKMRAALGVDEPLIVQYLLWLKQFFVIEPLRGFDILFGTHLSDGMQRIISWQTRGPVFSMIAERLPQTLLVVGLAYIVGVLIAVPIGIVSAYKQYSVFDQIGTFLSMLGLAVPPFFSGVLAILIFAVYLDWLPTIYNTNLIVNSWSNFTEQFLQMAMPVMVLAVQTIASISRYLRSSMLDNLEQDYVRTARAKGMGENVVVFIHVLRNSMIPVVTVITLGLPSVFGGAIVTEQIFRVNGIGQLLITAIYANDVPTVQTLAFIFAVLIVVFNLIADLLYGVLDPRIRYD</sequence>
<dbReference type="InterPro" id="IPR035906">
    <property type="entry name" value="MetI-like_sf"/>
</dbReference>
<comment type="subcellular location">
    <subcellularLocation>
        <location evidence="1 7">Cell membrane</location>
        <topology evidence="1 7">Multi-pass membrane protein</topology>
    </subcellularLocation>
</comment>
<name>A0A271K913_9HYPH</name>
<dbReference type="InterPro" id="IPR000515">
    <property type="entry name" value="MetI-like"/>
</dbReference>
<evidence type="ECO:0000256" key="3">
    <source>
        <dbReference type="ARBA" id="ARBA00022475"/>
    </source>
</evidence>
<dbReference type="GO" id="GO:0055085">
    <property type="term" value="P:transmembrane transport"/>
    <property type="evidence" value="ECO:0007669"/>
    <property type="project" value="InterPro"/>
</dbReference>
<dbReference type="Pfam" id="PF19300">
    <property type="entry name" value="BPD_transp_1_N"/>
    <property type="match status" value="1"/>
</dbReference>
<evidence type="ECO:0000256" key="2">
    <source>
        <dbReference type="ARBA" id="ARBA00022448"/>
    </source>
</evidence>